<evidence type="ECO:0000256" key="3">
    <source>
        <dbReference type="ARBA" id="ARBA00022741"/>
    </source>
</evidence>
<dbReference type="EMBL" id="CP000770">
    <property type="protein sequence ID" value="ABS30502.1"/>
    <property type="molecule type" value="Genomic_DNA"/>
</dbReference>
<dbReference type="Gene3D" id="3.40.50.300">
    <property type="entry name" value="P-loop containing nucleotide triphosphate hydrolases"/>
    <property type="match status" value="1"/>
</dbReference>
<dbReference type="InterPro" id="IPR036678">
    <property type="entry name" value="MutS_con_dom_sf"/>
</dbReference>
<dbReference type="Gene3D" id="1.10.1420.10">
    <property type="match status" value="2"/>
</dbReference>
<sequence>MKTKTTPLIKQYYDIRKKYPDDTIILFRVGDFYEIFGNDAIKCSKILNIALTKRNKNSSIELAGFPYHSIENYLPKLIKSGFRVAICDQLEKKQIKKKIINRGVTEIITPGVIINSEVLESKKSNFLASIDIDNRNIGISFLDISTGEFFVGEGSSNYVDQFFKKFNPNEVLYKKDKKKDLLKIIGNKYYTNGMEDWVFDYLSAYENLLMQFKTNSLKGFKIENLYNGIIAAGAILNYVCSICNIKISHISNITKLVENEYVLLDDFTLENLEIIKSKNEKAITLINILDNTISPMGGRLLKKWITFPLKNILEIKKRHKIVDSFIKNNNLYKDINEKLKNISDIERLTSKIVSYKVNPHEIILLSKSLKKITEIKNLLLKSEIYVLKNISYEIKNCENIYIHIEKILSMSSTNSIILPGFSKELDELRKIINSSKEYINNICKREKQNTGIKKLKILFNNIFGFFIEVKSISKEKVPSHWILKQKLFNCERYITDELKNHEIKILSSKEKIESIENNIFSKLIDYISKYTDILQFNSKIIAEIDIFMSFAKCAIDNNYICPELNESFNLYIKDGRHPVIEKQIYSYNKSYIPNDIMMNNNDSQIIIITGPNMSGKSAILRQTALIILMAQIGSYVPASYASIGIVDKIFSRVGSSDNISMGESTFMKEMNETASIINNLSDRSFLILDEIGRGTSNDDGISLAWSIIEFLNKNIHKPKTLFATHYHELNNISNYINNIKNYSVSVKKIDDNLIFTRKLLNNVSNNGSYGIHIAKIAGMPDSIINRANELLSIIKRYKINVKFVYKKKYYINNIYSFIKNLDIDNLTPIEAINKLYLIKKKIKSLFKNLRE</sequence>
<dbReference type="InterPro" id="IPR007861">
    <property type="entry name" value="DNA_mismatch_repair_MutS_clamp"/>
</dbReference>
<evidence type="ECO:0000256" key="1">
    <source>
        <dbReference type="ARBA" id="ARBA00006271"/>
    </source>
</evidence>
<evidence type="ECO:0000256" key="4">
    <source>
        <dbReference type="ARBA" id="ARBA00022763"/>
    </source>
</evidence>
<dbReference type="Pfam" id="PF05192">
    <property type="entry name" value="MutS_III"/>
    <property type="match status" value="1"/>
</dbReference>
<keyword evidence="5" id="KW-0067">ATP-binding</keyword>
<evidence type="ECO:0000256" key="6">
    <source>
        <dbReference type="ARBA" id="ARBA00023125"/>
    </source>
</evidence>
<dbReference type="GO" id="GO:0140664">
    <property type="term" value="F:ATP-dependent DNA damage sensor activity"/>
    <property type="evidence" value="ECO:0007669"/>
    <property type="project" value="InterPro"/>
</dbReference>
<feature type="domain" description="DNA mismatch repair proteins mutS family" evidence="11">
    <location>
        <begin position="684"/>
        <end position="700"/>
    </location>
</feature>
<dbReference type="SUPFAM" id="SSF53150">
    <property type="entry name" value="DNA repair protein MutS, domain II"/>
    <property type="match status" value="1"/>
</dbReference>
<evidence type="ECO:0000256" key="7">
    <source>
        <dbReference type="ARBA" id="ARBA00023204"/>
    </source>
</evidence>
<evidence type="ECO:0000256" key="5">
    <source>
        <dbReference type="ARBA" id="ARBA00022840"/>
    </source>
</evidence>
<keyword evidence="4 10" id="KW-0227">DNA damage</keyword>
<dbReference type="InterPro" id="IPR016151">
    <property type="entry name" value="DNA_mismatch_repair_MutS_N"/>
</dbReference>
<dbReference type="InterPro" id="IPR045076">
    <property type="entry name" value="MutS"/>
</dbReference>
<dbReference type="InterPro" id="IPR005748">
    <property type="entry name" value="DNA_mismatch_repair_MutS"/>
</dbReference>
<dbReference type="GO" id="GO:0005829">
    <property type="term" value="C:cytosol"/>
    <property type="evidence" value="ECO:0007669"/>
    <property type="project" value="TreeGrafter"/>
</dbReference>
<dbReference type="PROSITE" id="PS00486">
    <property type="entry name" value="DNA_MISMATCH_REPAIR_2"/>
    <property type="match status" value="1"/>
</dbReference>
<dbReference type="AlphaFoldDB" id="A8Z5V1"/>
<evidence type="ECO:0000256" key="8">
    <source>
        <dbReference type="ARBA" id="ARBA00024647"/>
    </source>
</evidence>
<dbReference type="SMART" id="SM00534">
    <property type="entry name" value="MUTSac"/>
    <property type="match status" value="1"/>
</dbReference>
<evidence type="ECO:0000259" key="11">
    <source>
        <dbReference type="PROSITE" id="PS00486"/>
    </source>
</evidence>
<dbReference type="PIRSF" id="PIRSF037677">
    <property type="entry name" value="DNA_mis_repair_Msh6"/>
    <property type="match status" value="1"/>
</dbReference>
<name>A8Z5V1_KARMG</name>
<dbReference type="InterPro" id="IPR000432">
    <property type="entry name" value="DNA_mismatch_repair_MutS_C"/>
</dbReference>
<dbReference type="SUPFAM" id="SSF55271">
    <property type="entry name" value="DNA repair protein MutS, domain I"/>
    <property type="match status" value="1"/>
</dbReference>
<proteinExistence type="inferred from homology"/>
<dbReference type="GO" id="GO:0005524">
    <property type="term" value="F:ATP binding"/>
    <property type="evidence" value="ECO:0007669"/>
    <property type="project" value="UniProtKB-UniRule"/>
</dbReference>
<dbReference type="Pfam" id="PF00488">
    <property type="entry name" value="MutS_V"/>
    <property type="match status" value="1"/>
</dbReference>
<accession>A8Z5V1</accession>
<dbReference type="PANTHER" id="PTHR11361">
    <property type="entry name" value="DNA MISMATCH REPAIR PROTEIN MUTS FAMILY MEMBER"/>
    <property type="match status" value="1"/>
</dbReference>
<comment type="similarity">
    <text evidence="1 10">Belongs to the DNA mismatch repair MutS family.</text>
</comment>
<dbReference type="Gene3D" id="3.30.420.110">
    <property type="entry name" value="MutS, connector domain"/>
    <property type="match status" value="1"/>
</dbReference>
<dbReference type="NCBIfam" id="TIGR01070">
    <property type="entry name" value="mutS1"/>
    <property type="match status" value="1"/>
</dbReference>
<evidence type="ECO:0000256" key="2">
    <source>
        <dbReference type="ARBA" id="ARBA00021982"/>
    </source>
</evidence>
<dbReference type="HOGENOM" id="CLU_002472_3_1_10"/>
<dbReference type="InterPro" id="IPR007860">
    <property type="entry name" value="DNA_mmatch_repair_MutS_con_dom"/>
</dbReference>
<dbReference type="InterPro" id="IPR017261">
    <property type="entry name" value="DNA_mismatch_repair_MutS/MSH"/>
</dbReference>
<reference evidence="12 13" key="1">
    <citation type="journal article" date="2007" name="Proc. Natl. Acad. Sci. U.S.A.">
        <title>Parallel genomic evolution and metabolic interdependence in an ancient symbiosis.</title>
        <authorList>
            <person name="McCutcheon J.P."/>
            <person name="Moran N.A."/>
        </authorList>
    </citation>
    <scope>NUCLEOTIDE SEQUENCE [LARGE SCALE GENOMIC DNA]</scope>
    <source>
        <strain evidence="12 13">GWSS</strain>
    </source>
</reference>
<dbReference type="SMART" id="SM00533">
    <property type="entry name" value="MUTSd"/>
    <property type="match status" value="1"/>
</dbReference>
<keyword evidence="7 10" id="KW-0234">DNA repair</keyword>
<dbReference type="InterPro" id="IPR027417">
    <property type="entry name" value="P-loop_NTPase"/>
</dbReference>
<dbReference type="Gene3D" id="3.40.1170.10">
    <property type="entry name" value="DNA repair protein MutS, domain I"/>
    <property type="match status" value="1"/>
</dbReference>
<dbReference type="Pfam" id="PF05190">
    <property type="entry name" value="MutS_IV"/>
    <property type="match status" value="1"/>
</dbReference>
<evidence type="ECO:0000256" key="9">
    <source>
        <dbReference type="NCBIfam" id="TIGR01070"/>
    </source>
</evidence>
<dbReference type="SUPFAM" id="SSF52540">
    <property type="entry name" value="P-loop containing nucleoside triphosphate hydrolases"/>
    <property type="match status" value="1"/>
</dbReference>
<dbReference type="GO" id="GO:0006298">
    <property type="term" value="P:mismatch repair"/>
    <property type="evidence" value="ECO:0007669"/>
    <property type="project" value="UniProtKB-UniRule"/>
</dbReference>
<dbReference type="SUPFAM" id="SSF48334">
    <property type="entry name" value="DNA repair protein MutS, domain III"/>
    <property type="match status" value="1"/>
</dbReference>
<protein>
    <recommendedName>
        <fullName evidence="2 9">DNA mismatch repair protein MutS</fullName>
    </recommendedName>
</protein>
<dbReference type="Pfam" id="PF01624">
    <property type="entry name" value="MutS_I"/>
    <property type="match status" value="1"/>
</dbReference>
<dbReference type="STRING" id="444179.SMGWSS_085"/>
<dbReference type="GO" id="GO:0030983">
    <property type="term" value="F:mismatched DNA binding"/>
    <property type="evidence" value="ECO:0007669"/>
    <property type="project" value="InterPro"/>
</dbReference>
<dbReference type="Pfam" id="PF05188">
    <property type="entry name" value="MutS_II"/>
    <property type="match status" value="1"/>
</dbReference>
<dbReference type="Proteomes" id="UP000000781">
    <property type="component" value="Chromosome"/>
</dbReference>
<keyword evidence="3 10" id="KW-0547">Nucleotide-binding</keyword>
<dbReference type="NCBIfam" id="NF003810">
    <property type="entry name" value="PRK05399.1"/>
    <property type="match status" value="1"/>
</dbReference>
<dbReference type="FunFam" id="3.40.50.300:FF:000870">
    <property type="entry name" value="MutS protein homolog 4"/>
    <property type="match status" value="1"/>
</dbReference>
<gene>
    <name evidence="12" type="primary">mutS</name>
    <name evidence="12" type="ordered locus">SMGWSS_085</name>
</gene>
<keyword evidence="6 10" id="KW-0238">DNA-binding</keyword>
<dbReference type="PANTHER" id="PTHR11361:SF34">
    <property type="entry name" value="DNA MISMATCH REPAIR PROTEIN MSH1, MITOCHONDRIAL"/>
    <property type="match status" value="1"/>
</dbReference>
<comment type="function">
    <text evidence="8">This protein is involved in the repair of mismatches in DNA. It is possible that it carries out the mismatch recognition step. This protein has a weak ATPase activity.</text>
</comment>
<evidence type="ECO:0000256" key="10">
    <source>
        <dbReference type="RuleBase" id="RU003756"/>
    </source>
</evidence>
<dbReference type="InterPro" id="IPR036187">
    <property type="entry name" value="DNA_mismatch_repair_MutS_sf"/>
</dbReference>
<dbReference type="InterPro" id="IPR007696">
    <property type="entry name" value="DNA_mismatch_repair_MutS_core"/>
</dbReference>
<evidence type="ECO:0000313" key="12">
    <source>
        <dbReference type="EMBL" id="ABS30502.1"/>
    </source>
</evidence>
<dbReference type="InterPro" id="IPR007695">
    <property type="entry name" value="DNA_mismatch_repair_MutS-lik_N"/>
</dbReference>
<evidence type="ECO:0000313" key="13">
    <source>
        <dbReference type="Proteomes" id="UP000000781"/>
    </source>
</evidence>
<dbReference type="KEGG" id="smg:SMGWSS_085"/>
<organism evidence="12 13">
    <name type="scientific">Karelsulcia muelleri (strain GWSS)</name>
    <name type="common">Sulcia muelleri</name>
    <dbReference type="NCBI Taxonomy" id="444179"/>
    <lineage>
        <taxon>Bacteria</taxon>
        <taxon>Pseudomonadati</taxon>
        <taxon>Bacteroidota</taxon>
        <taxon>Flavobacteriia</taxon>
        <taxon>Flavobacteriales</taxon>
        <taxon>Candidatus Karelsulcia</taxon>
    </lineage>
</organism>